<keyword evidence="3" id="KW-0539">Nucleus</keyword>
<reference evidence="6" key="1">
    <citation type="submission" date="2013-04" db="EMBL/GenBank/DDBJ databases">
        <authorList>
            <person name="Qu J."/>
            <person name="Murali S.C."/>
            <person name="Bandaranaike D."/>
            <person name="Bellair M."/>
            <person name="Blankenburg K."/>
            <person name="Chao H."/>
            <person name="Dinh H."/>
            <person name="Doddapaneni H."/>
            <person name="Downs B."/>
            <person name="Dugan-Rocha S."/>
            <person name="Elkadiri S."/>
            <person name="Gnanaolivu R.D."/>
            <person name="Hernandez B."/>
            <person name="Javaid M."/>
            <person name="Jayaseelan J.C."/>
            <person name="Lee S."/>
            <person name="Li M."/>
            <person name="Ming W."/>
            <person name="Munidasa M."/>
            <person name="Muniz J."/>
            <person name="Nguyen L."/>
            <person name="Ongeri F."/>
            <person name="Osuji N."/>
            <person name="Pu L.-L."/>
            <person name="Puazo M."/>
            <person name="Qu C."/>
            <person name="Quiroz J."/>
            <person name="Raj R."/>
            <person name="Weissenberger G."/>
            <person name="Xin Y."/>
            <person name="Zou X."/>
            <person name="Han Y."/>
            <person name="Richards S."/>
            <person name="Worley K."/>
            <person name="Muzny D."/>
            <person name="Gibbs R."/>
        </authorList>
    </citation>
    <scope>NUCLEOTIDE SEQUENCE</scope>
    <source>
        <strain evidence="6">Sampled in the wild</strain>
    </source>
</reference>
<protein>
    <recommendedName>
        <fullName evidence="8">Origin recognition complex subunit 5</fullName>
    </recommendedName>
</protein>
<dbReference type="GO" id="GO:0005664">
    <property type="term" value="C:nuclear origin of replication recognition complex"/>
    <property type="evidence" value="ECO:0007669"/>
    <property type="project" value="TreeGrafter"/>
</dbReference>
<sequence>MDQGDSDESAPCDNMMDFISRFQSKFRNLGEDDKFFIVFTKSERMRDMGSHILPAFLRLQELTGCNVCTIFLSEVVWEKFNVKMGLCEPIKIFLPQYNKDEIVEILCLSHQSNYSLSFYRNYLSMLLSTFYRITRNLDAKLFPLYCQPIETGEVKMDDVSTLWRCFVPHLKNALQFGHLNYIEHQNTPFGRHDLKNRSISSAPSLSLDLPFHSKMLLIAAYLASHNSSKSDQSVFSRQKQKKRKSKKRSLSVKKILINGPKPFNFDRMMAIFYCINEAEKLHTSLLISQASKRQNQLSPRLHIILELRYTFLYQLPLYETPVYNLKYSIISNIQMFIHQILIWV</sequence>
<name>A0A8K0JY70_LADFU</name>
<feature type="domain" description="Origin recognition complex subunit 5 C-terminal" evidence="4">
    <location>
        <begin position="209"/>
        <end position="284"/>
    </location>
</feature>
<comment type="subcellular location">
    <subcellularLocation>
        <location evidence="1">Nucleus</location>
    </subcellularLocation>
</comment>
<dbReference type="PANTHER" id="PTHR12705">
    <property type="entry name" value="ORIGIN RECOGNITION COMPLEX SUBUNIT 5"/>
    <property type="match status" value="1"/>
</dbReference>
<evidence type="ECO:0008006" key="8">
    <source>
        <dbReference type="Google" id="ProtNLM"/>
    </source>
</evidence>
<gene>
    <name evidence="6" type="ORF">J437_LFUL012083</name>
</gene>
<accession>A0A8K0JY70</accession>
<dbReference type="GO" id="GO:0006270">
    <property type="term" value="P:DNA replication initiation"/>
    <property type="evidence" value="ECO:0007669"/>
    <property type="project" value="TreeGrafter"/>
</dbReference>
<proteinExistence type="predicted"/>
<dbReference type="GO" id="GO:0003688">
    <property type="term" value="F:DNA replication origin binding"/>
    <property type="evidence" value="ECO:0007669"/>
    <property type="project" value="TreeGrafter"/>
</dbReference>
<comment type="caution">
    <text evidence="6">The sequence shown here is derived from an EMBL/GenBank/DDBJ whole genome shotgun (WGS) entry which is preliminary data.</text>
</comment>
<dbReference type="Proteomes" id="UP000792457">
    <property type="component" value="Unassembled WGS sequence"/>
</dbReference>
<keyword evidence="2" id="KW-0235">DNA replication</keyword>
<evidence type="ECO:0000259" key="4">
    <source>
        <dbReference type="Pfam" id="PF14630"/>
    </source>
</evidence>
<dbReference type="AlphaFoldDB" id="A0A8K0JY70"/>
<dbReference type="InterPro" id="IPR048866">
    <property type="entry name" value="ORC5_lid"/>
</dbReference>
<feature type="non-terminal residue" evidence="6">
    <location>
        <position position="1"/>
    </location>
</feature>
<evidence type="ECO:0000256" key="3">
    <source>
        <dbReference type="ARBA" id="ARBA00023242"/>
    </source>
</evidence>
<dbReference type="Pfam" id="PF21639">
    <property type="entry name" value="ORC5_lid"/>
    <property type="match status" value="1"/>
</dbReference>
<keyword evidence="7" id="KW-1185">Reference proteome</keyword>
<feature type="domain" description="ORC5 lid" evidence="5">
    <location>
        <begin position="119"/>
        <end position="162"/>
    </location>
</feature>
<organism evidence="6 7">
    <name type="scientific">Ladona fulva</name>
    <name type="common">Scarce chaser dragonfly</name>
    <name type="synonym">Libellula fulva</name>
    <dbReference type="NCBI Taxonomy" id="123851"/>
    <lineage>
        <taxon>Eukaryota</taxon>
        <taxon>Metazoa</taxon>
        <taxon>Ecdysozoa</taxon>
        <taxon>Arthropoda</taxon>
        <taxon>Hexapoda</taxon>
        <taxon>Insecta</taxon>
        <taxon>Pterygota</taxon>
        <taxon>Palaeoptera</taxon>
        <taxon>Odonata</taxon>
        <taxon>Epiprocta</taxon>
        <taxon>Anisoptera</taxon>
        <taxon>Libelluloidea</taxon>
        <taxon>Libellulidae</taxon>
        <taxon>Ladona</taxon>
    </lineage>
</organism>
<reference evidence="6" key="2">
    <citation type="submission" date="2017-10" db="EMBL/GenBank/DDBJ databases">
        <title>Ladona fulva Genome sequencing and assembly.</title>
        <authorList>
            <person name="Murali S."/>
            <person name="Richards S."/>
            <person name="Bandaranaike D."/>
            <person name="Bellair M."/>
            <person name="Blankenburg K."/>
            <person name="Chao H."/>
            <person name="Dinh H."/>
            <person name="Doddapaneni H."/>
            <person name="Dugan-Rocha S."/>
            <person name="Elkadiri S."/>
            <person name="Gnanaolivu R."/>
            <person name="Hernandez B."/>
            <person name="Skinner E."/>
            <person name="Javaid M."/>
            <person name="Lee S."/>
            <person name="Li M."/>
            <person name="Ming W."/>
            <person name="Munidasa M."/>
            <person name="Muniz J."/>
            <person name="Nguyen L."/>
            <person name="Hughes D."/>
            <person name="Osuji N."/>
            <person name="Pu L.-L."/>
            <person name="Puazo M."/>
            <person name="Qu C."/>
            <person name="Quiroz J."/>
            <person name="Raj R."/>
            <person name="Weissenberger G."/>
            <person name="Xin Y."/>
            <person name="Zou X."/>
            <person name="Han Y."/>
            <person name="Worley K."/>
            <person name="Muzny D."/>
            <person name="Gibbs R."/>
        </authorList>
    </citation>
    <scope>NUCLEOTIDE SEQUENCE</scope>
    <source>
        <strain evidence="6">Sampled in the wild</strain>
    </source>
</reference>
<dbReference type="PANTHER" id="PTHR12705:SF0">
    <property type="entry name" value="ORIGIN RECOGNITION COMPLEX SUBUNIT 5"/>
    <property type="match status" value="1"/>
</dbReference>
<dbReference type="InterPro" id="IPR047088">
    <property type="entry name" value="ORC5_C"/>
</dbReference>
<evidence type="ECO:0000256" key="2">
    <source>
        <dbReference type="ARBA" id="ARBA00022705"/>
    </source>
</evidence>
<dbReference type="InterPro" id="IPR020796">
    <property type="entry name" value="ORC5"/>
</dbReference>
<dbReference type="OrthoDB" id="365981at2759"/>
<evidence type="ECO:0000313" key="6">
    <source>
        <dbReference type="EMBL" id="KAG8223980.1"/>
    </source>
</evidence>
<evidence type="ECO:0000259" key="5">
    <source>
        <dbReference type="Pfam" id="PF21639"/>
    </source>
</evidence>
<dbReference type="EMBL" id="KZ308181">
    <property type="protein sequence ID" value="KAG8223980.1"/>
    <property type="molecule type" value="Genomic_DNA"/>
</dbReference>
<evidence type="ECO:0000256" key="1">
    <source>
        <dbReference type="ARBA" id="ARBA00004123"/>
    </source>
</evidence>
<evidence type="ECO:0000313" key="7">
    <source>
        <dbReference type="Proteomes" id="UP000792457"/>
    </source>
</evidence>
<dbReference type="Pfam" id="PF14630">
    <property type="entry name" value="ORC5_C"/>
    <property type="match status" value="1"/>
</dbReference>